<keyword evidence="5 14" id="KW-0812">Transmembrane</keyword>
<feature type="transmembrane region" description="Helical" evidence="14">
    <location>
        <begin position="35"/>
        <end position="56"/>
    </location>
</feature>
<feature type="transmembrane region" description="Helical" evidence="14">
    <location>
        <begin position="125"/>
        <end position="145"/>
    </location>
</feature>
<evidence type="ECO:0000256" key="10">
    <source>
        <dbReference type="ARBA" id="ARBA00022989"/>
    </source>
</evidence>
<dbReference type="GO" id="GO:0008331">
    <property type="term" value="F:high voltage-gated calcium channel activity"/>
    <property type="evidence" value="ECO:0007669"/>
    <property type="project" value="TreeGrafter"/>
</dbReference>
<feature type="non-terminal residue" evidence="17">
    <location>
        <position position="248"/>
    </location>
</feature>
<evidence type="ECO:0000313" key="17">
    <source>
        <dbReference type="EMBL" id="GMR47448.1"/>
    </source>
</evidence>
<dbReference type="GO" id="GO:0019722">
    <property type="term" value="P:calcium-mediated signaling"/>
    <property type="evidence" value="ECO:0007669"/>
    <property type="project" value="UniProtKB-ARBA"/>
</dbReference>
<dbReference type="GO" id="GO:0098703">
    <property type="term" value="P:calcium ion import across plasma membrane"/>
    <property type="evidence" value="ECO:0007669"/>
    <property type="project" value="TreeGrafter"/>
</dbReference>
<sequence length="248" mass="28746">QTFYWLVICMVFLNTLVLTTEHHKQPEWLDRFQNAGNLFFVILFTLEMLLKMYSLGFTSYTRSQFNRFDCFVVISSIVEFVLVTLQLMKPLGVSVLRSARLLRIFKVTKYWASLRNLVASLLNSLRSIMSLLLLLFLFIVIFALLGMQVFGGKFNFNPQAPKPRANFDTFIQSLLTVFQILTGEDWNAVMYNGIESFGGVGSIGMMVCIYYIVLFICGNYNPAERLLGHCRRQSGRRRLTYECRERGR</sequence>
<gene>
    <name evidence="17" type="ORF">PMAYCL1PPCAC_17644</name>
</gene>
<evidence type="ECO:0000256" key="2">
    <source>
        <dbReference type="ARBA" id="ARBA00022448"/>
    </source>
</evidence>
<dbReference type="InterPro" id="IPR005821">
    <property type="entry name" value="Ion_trans_dom"/>
</dbReference>
<feature type="non-terminal residue" evidence="17">
    <location>
        <position position="1"/>
    </location>
</feature>
<dbReference type="PANTHER" id="PTHR45628">
    <property type="entry name" value="VOLTAGE-DEPENDENT CALCIUM CHANNEL TYPE A SUBUNIT ALPHA-1"/>
    <property type="match status" value="1"/>
</dbReference>
<evidence type="ECO:0000256" key="14">
    <source>
        <dbReference type="SAM" id="Phobius"/>
    </source>
</evidence>
<dbReference type="Gene3D" id="1.10.287.70">
    <property type="match status" value="1"/>
</dbReference>
<evidence type="ECO:0000259" key="16">
    <source>
        <dbReference type="Pfam" id="PF00520"/>
    </source>
</evidence>
<dbReference type="GO" id="GO:0005891">
    <property type="term" value="C:voltage-gated calcium channel complex"/>
    <property type="evidence" value="ECO:0007669"/>
    <property type="project" value="TreeGrafter"/>
</dbReference>
<keyword evidence="3" id="KW-0109">Calcium transport</keyword>
<keyword evidence="7" id="KW-0677">Repeat</keyword>
<name>A0AAN5CN22_9BILA</name>
<dbReference type="Proteomes" id="UP001328107">
    <property type="component" value="Unassembled WGS sequence"/>
</dbReference>
<dbReference type="Pfam" id="PF00520">
    <property type="entry name" value="Ion_trans"/>
    <property type="match status" value="1"/>
</dbReference>
<keyword evidence="6" id="KW-0479">Metal-binding</keyword>
<protein>
    <recommendedName>
        <fullName evidence="16">Ion transport domain-containing protein</fullName>
    </recommendedName>
</protein>
<feature type="chain" id="PRO_5042997638" description="Ion transport domain-containing protein" evidence="15">
    <location>
        <begin position="20"/>
        <end position="248"/>
    </location>
</feature>
<evidence type="ECO:0000256" key="8">
    <source>
        <dbReference type="ARBA" id="ARBA00022837"/>
    </source>
</evidence>
<feature type="signal peptide" evidence="15">
    <location>
        <begin position="1"/>
        <end position="19"/>
    </location>
</feature>
<dbReference type="GO" id="GO:0016322">
    <property type="term" value="P:neuron remodeling"/>
    <property type="evidence" value="ECO:0007669"/>
    <property type="project" value="UniProtKB-ARBA"/>
</dbReference>
<dbReference type="FunFam" id="1.20.120.350:FF:000001">
    <property type="entry name" value="Voltage-dependent L-type calcium channel subunit alpha"/>
    <property type="match status" value="1"/>
</dbReference>
<evidence type="ECO:0000313" key="18">
    <source>
        <dbReference type="Proteomes" id="UP001328107"/>
    </source>
</evidence>
<dbReference type="GO" id="GO:0050906">
    <property type="term" value="P:detection of stimulus involved in sensory perception"/>
    <property type="evidence" value="ECO:0007669"/>
    <property type="project" value="UniProtKB-ARBA"/>
</dbReference>
<evidence type="ECO:0000256" key="9">
    <source>
        <dbReference type="ARBA" id="ARBA00022882"/>
    </source>
</evidence>
<dbReference type="GO" id="GO:0009581">
    <property type="term" value="P:detection of external stimulus"/>
    <property type="evidence" value="ECO:0007669"/>
    <property type="project" value="UniProtKB-ARBA"/>
</dbReference>
<keyword evidence="9" id="KW-0851">Voltage-gated channel</keyword>
<evidence type="ECO:0000256" key="1">
    <source>
        <dbReference type="ARBA" id="ARBA00004141"/>
    </source>
</evidence>
<reference evidence="18" key="1">
    <citation type="submission" date="2022-10" db="EMBL/GenBank/DDBJ databases">
        <title>Genome assembly of Pristionchus species.</title>
        <authorList>
            <person name="Yoshida K."/>
            <person name="Sommer R.J."/>
        </authorList>
    </citation>
    <scope>NUCLEOTIDE SEQUENCE [LARGE SCALE GENOMIC DNA]</scope>
    <source>
        <strain evidence="18">RS5460</strain>
    </source>
</reference>
<evidence type="ECO:0000256" key="12">
    <source>
        <dbReference type="ARBA" id="ARBA00023136"/>
    </source>
</evidence>
<keyword evidence="10 14" id="KW-1133">Transmembrane helix</keyword>
<dbReference type="Gene3D" id="1.20.120.350">
    <property type="entry name" value="Voltage-gated potassium channels. Chain C"/>
    <property type="match status" value="1"/>
</dbReference>
<dbReference type="FunFam" id="1.10.287.70:FF:000107">
    <property type="entry name" value="Voltage-dependent L-type calcium channel subunit alpha"/>
    <property type="match status" value="1"/>
</dbReference>
<feature type="domain" description="Ion transport" evidence="16">
    <location>
        <begin position="2"/>
        <end position="220"/>
    </location>
</feature>
<dbReference type="EMBL" id="BTRK01000004">
    <property type="protein sequence ID" value="GMR47448.1"/>
    <property type="molecule type" value="Genomic_DNA"/>
</dbReference>
<evidence type="ECO:0000256" key="5">
    <source>
        <dbReference type="ARBA" id="ARBA00022692"/>
    </source>
</evidence>
<dbReference type="AlphaFoldDB" id="A0AAN5CN22"/>
<dbReference type="SUPFAM" id="SSF81324">
    <property type="entry name" value="Voltage-gated potassium channels"/>
    <property type="match status" value="1"/>
</dbReference>
<dbReference type="GO" id="GO:0046872">
    <property type="term" value="F:metal ion binding"/>
    <property type="evidence" value="ECO:0007669"/>
    <property type="project" value="UniProtKB-KW"/>
</dbReference>
<feature type="transmembrane region" description="Helical" evidence="14">
    <location>
        <begin position="194"/>
        <end position="217"/>
    </location>
</feature>
<evidence type="ECO:0000256" key="15">
    <source>
        <dbReference type="SAM" id="SignalP"/>
    </source>
</evidence>
<dbReference type="GO" id="GO:0016323">
    <property type="term" value="C:basolateral plasma membrane"/>
    <property type="evidence" value="ECO:0007669"/>
    <property type="project" value="UniProtKB-ARBA"/>
</dbReference>
<keyword evidence="4" id="KW-0107">Calcium channel</keyword>
<keyword evidence="12 14" id="KW-0472">Membrane</keyword>
<keyword evidence="13" id="KW-0407">Ion channel</keyword>
<dbReference type="GO" id="GO:0009582">
    <property type="term" value="P:detection of abiotic stimulus"/>
    <property type="evidence" value="ECO:0007669"/>
    <property type="project" value="UniProtKB-ARBA"/>
</dbReference>
<accession>A0AAN5CN22</accession>
<comment type="subcellular location">
    <subcellularLocation>
        <location evidence="1">Membrane</location>
        <topology evidence="1">Multi-pass membrane protein</topology>
    </subcellularLocation>
</comment>
<evidence type="ECO:0000256" key="7">
    <source>
        <dbReference type="ARBA" id="ARBA00022737"/>
    </source>
</evidence>
<keyword evidence="18" id="KW-1185">Reference proteome</keyword>
<evidence type="ECO:0000256" key="3">
    <source>
        <dbReference type="ARBA" id="ARBA00022568"/>
    </source>
</evidence>
<dbReference type="PANTHER" id="PTHR45628:SF1">
    <property type="entry name" value="VOLTAGE-DEPENDENT CALCIUM CHANNEL TYPE D SUBUNIT ALPHA-1"/>
    <property type="match status" value="1"/>
</dbReference>
<keyword evidence="8" id="KW-0106">Calcium</keyword>
<keyword evidence="11" id="KW-0406">Ion transport</keyword>
<keyword evidence="2" id="KW-0813">Transport</keyword>
<evidence type="ECO:0000256" key="13">
    <source>
        <dbReference type="ARBA" id="ARBA00023303"/>
    </source>
</evidence>
<proteinExistence type="predicted"/>
<evidence type="ECO:0000256" key="6">
    <source>
        <dbReference type="ARBA" id="ARBA00022723"/>
    </source>
</evidence>
<comment type="caution">
    <text evidence="17">The sequence shown here is derived from an EMBL/GenBank/DDBJ whole genome shotgun (WGS) entry which is preliminary data.</text>
</comment>
<evidence type="ECO:0000256" key="11">
    <source>
        <dbReference type="ARBA" id="ARBA00023065"/>
    </source>
</evidence>
<organism evidence="17 18">
    <name type="scientific">Pristionchus mayeri</name>
    <dbReference type="NCBI Taxonomy" id="1317129"/>
    <lineage>
        <taxon>Eukaryota</taxon>
        <taxon>Metazoa</taxon>
        <taxon>Ecdysozoa</taxon>
        <taxon>Nematoda</taxon>
        <taxon>Chromadorea</taxon>
        <taxon>Rhabditida</taxon>
        <taxon>Rhabditina</taxon>
        <taxon>Diplogasteromorpha</taxon>
        <taxon>Diplogasteroidea</taxon>
        <taxon>Neodiplogasteridae</taxon>
        <taxon>Pristionchus</taxon>
    </lineage>
</organism>
<dbReference type="GO" id="GO:0042045">
    <property type="term" value="P:epithelial fluid transport"/>
    <property type="evidence" value="ECO:0007669"/>
    <property type="project" value="UniProtKB-ARBA"/>
</dbReference>
<keyword evidence="15" id="KW-0732">Signal</keyword>
<dbReference type="InterPro" id="IPR050599">
    <property type="entry name" value="VDCC_alpha-1_subunit"/>
</dbReference>
<dbReference type="InterPro" id="IPR027359">
    <property type="entry name" value="Volt_channel_dom_sf"/>
</dbReference>
<evidence type="ECO:0000256" key="4">
    <source>
        <dbReference type="ARBA" id="ARBA00022673"/>
    </source>
</evidence>